<feature type="domain" description="Glycosyltransferase subfamily 4-like N-terminal" evidence="2">
    <location>
        <begin position="44"/>
        <end position="185"/>
    </location>
</feature>
<dbReference type="PANTHER" id="PTHR45947:SF15">
    <property type="entry name" value="TEICHURONIC ACID BIOSYNTHESIS GLYCOSYLTRANSFERASE TUAC-RELATED"/>
    <property type="match status" value="1"/>
</dbReference>
<dbReference type="Proteomes" id="UP001199424">
    <property type="component" value="Unassembled WGS sequence"/>
</dbReference>
<evidence type="ECO:0000259" key="2">
    <source>
        <dbReference type="Pfam" id="PF13477"/>
    </source>
</evidence>
<dbReference type="PANTHER" id="PTHR45947">
    <property type="entry name" value="SULFOQUINOVOSYL TRANSFERASE SQD2"/>
    <property type="match status" value="1"/>
</dbReference>
<keyword evidence="4" id="KW-1185">Reference proteome</keyword>
<comment type="caution">
    <text evidence="3">The sequence shown here is derived from an EMBL/GenBank/DDBJ whole genome shotgun (WGS) entry which is preliminary data.</text>
</comment>
<sequence>MCKSKIPRFSAHLLHLALFGRFVSKKRENFAINENFSEYRRKKVLIAANHFYMLYRFRRELIEDLQSRYEVVVAAPFQTGEEVFESMGIRCTETKMQRRRVQVLSELRLLQAYKRVLCLEKPDLVLTYAIKPNVYMGFLCTCYRIPFYATVQGLGSAFQRPWLSCVATFLYKLSFLRVQNVFFENQSNAVEFCRRHILPPEKEVVLHGAGVDLNRYIYTPYTAHDPPRFLFVGRLMREKGVEELFCAVRRLWTEGFHVHLQLLGFFEEQYRQEVDRLVSGGMTEFFGFQKEPLPFYQNCDCVVLPSYHEGMSNVLLEAAAVGRPIIASDIPGCREAVEHSKTGLLCRAKDADSLYVAMRAFLALSAEQKAALGQNGRRKMEREFDKASVVAETLRIVTAEKAAPQPRRVTA</sequence>
<dbReference type="CDD" id="cd03808">
    <property type="entry name" value="GT4_CapM-like"/>
    <property type="match status" value="1"/>
</dbReference>
<organism evidence="3 4">
    <name type="scientific">Hominenteromicrobium mulieris</name>
    <dbReference type="NCBI Taxonomy" id="2885357"/>
    <lineage>
        <taxon>Bacteria</taxon>
        <taxon>Bacillati</taxon>
        <taxon>Bacillota</taxon>
        <taxon>Clostridia</taxon>
        <taxon>Eubacteriales</taxon>
        <taxon>Oscillospiraceae</taxon>
        <taxon>Hominenteromicrobium</taxon>
    </lineage>
</organism>
<dbReference type="Gene3D" id="3.40.50.2000">
    <property type="entry name" value="Glycogen Phosphorylase B"/>
    <property type="match status" value="2"/>
</dbReference>
<gene>
    <name evidence="3" type="ORF">LKD31_01770</name>
</gene>
<dbReference type="EMBL" id="JAJEQC010000001">
    <property type="protein sequence ID" value="MCC2135744.1"/>
    <property type="molecule type" value="Genomic_DNA"/>
</dbReference>
<dbReference type="Pfam" id="PF13477">
    <property type="entry name" value="Glyco_trans_4_2"/>
    <property type="match status" value="1"/>
</dbReference>
<dbReference type="AlphaFoldDB" id="A0AAE3AK84"/>
<reference evidence="3" key="1">
    <citation type="submission" date="2021-10" db="EMBL/GenBank/DDBJ databases">
        <title>Anaerobic single-cell dispensing facilitates the cultivation of human gut bacteria.</title>
        <authorList>
            <person name="Afrizal A."/>
        </authorList>
    </citation>
    <scope>NUCLEOTIDE SEQUENCE</scope>
    <source>
        <strain evidence="3">CLA-AA-H250</strain>
    </source>
</reference>
<dbReference type="InterPro" id="IPR050194">
    <property type="entry name" value="Glycosyltransferase_grp1"/>
</dbReference>
<proteinExistence type="predicted"/>
<dbReference type="GO" id="GO:0016757">
    <property type="term" value="F:glycosyltransferase activity"/>
    <property type="evidence" value="ECO:0007669"/>
    <property type="project" value="InterPro"/>
</dbReference>
<evidence type="ECO:0000259" key="1">
    <source>
        <dbReference type="Pfam" id="PF00534"/>
    </source>
</evidence>
<protein>
    <submittedName>
        <fullName evidence="3">Glycosyltransferase family 4 protein</fullName>
    </submittedName>
</protein>
<dbReference type="SUPFAM" id="SSF53756">
    <property type="entry name" value="UDP-Glycosyltransferase/glycogen phosphorylase"/>
    <property type="match status" value="1"/>
</dbReference>
<accession>A0AAE3AK84</accession>
<feature type="domain" description="Glycosyl transferase family 1" evidence="1">
    <location>
        <begin position="224"/>
        <end position="378"/>
    </location>
</feature>
<dbReference type="InterPro" id="IPR028098">
    <property type="entry name" value="Glyco_trans_4-like_N"/>
</dbReference>
<dbReference type="RefSeq" id="WP_308448365.1">
    <property type="nucleotide sequence ID" value="NZ_JAJEQC010000001.1"/>
</dbReference>
<evidence type="ECO:0000313" key="4">
    <source>
        <dbReference type="Proteomes" id="UP001199424"/>
    </source>
</evidence>
<evidence type="ECO:0000313" key="3">
    <source>
        <dbReference type="EMBL" id="MCC2135744.1"/>
    </source>
</evidence>
<name>A0AAE3AK84_9FIRM</name>
<dbReference type="InterPro" id="IPR001296">
    <property type="entry name" value="Glyco_trans_1"/>
</dbReference>
<dbReference type="Pfam" id="PF00534">
    <property type="entry name" value="Glycos_transf_1"/>
    <property type="match status" value="1"/>
</dbReference>